<feature type="compositionally biased region" description="Polar residues" evidence="1">
    <location>
        <begin position="562"/>
        <end position="574"/>
    </location>
</feature>
<feature type="compositionally biased region" description="Basic and acidic residues" evidence="1">
    <location>
        <begin position="39"/>
        <end position="49"/>
    </location>
</feature>
<feature type="compositionally biased region" description="Basic and acidic residues" evidence="1">
    <location>
        <begin position="414"/>
        <end position="425"/>
    </location>
</feature>
<feature type="compositionally biased region" description="Polar residues" evidence="1">
    <location>
        <begin position="634"/>
        <end position="654"/>
    </location>
</feature>
<organism evidence="2">
    <name type="scientific">Menopon gallinae</name>
    <name type="common">poultry shaft louse</name>
    <dbReference type="NCBI Taxonomy" id="328185"/>
    <lineage>
        <taxon>Eukaryota</taxon>
        <taxon>Metazoa</taxon>
        <taxon>Ecdysozoa</taxon>
        <taxon>Arthropoda</taxon>
        <taxon>Hexapoda</taxon>
        <taxon>Insecta</taxon>
        <taxon>Pterygota</taxon>
        <taxon>Neoptera</taxon>
        <taxon>Paraneoptera</taxon>
        <taxon>Psocodea</taxon>
        <taxon>Troctomorpha</taxon>
        <taxon>Phthiraptera</taxon>
        <taxon>Amblycera</taxon>
        <taxon>Menoponidae</taxon>
        <taxon>Menopon</taxon>
    </lineage>
</organism>
<feature type="compositionally biased region" description="Polar residues" evidence="1">
    <location>
        <begin position="879"/>
        <end position="898"/>
    </location>
</feature>
<feature type="region of interest" description="Disordered" evidence="1">
    <location>
        <begin position="1"/>
        <end position="100"/>
    </location>
</feature>
<feature type="compositionally biased region" description="Basic and acidic residues" evidence="1">
    <location>
        <begin position="186"/>
        <end position="201"/>
    </location>
</feature>
<evidence type="ECO:0000256" key="1">
    <source>
        <dbReference type="SAM" id="MobiDB-lite"/>
    </source>
</evidence>
<feature type="compositionally biased region" description="Basic and acidic residues" evidence="1">
    <location>
        <begin position="285"/>
        <end position="306"/>
    </location>
</feature>
<feature type="region of interest" description="Disordered" evidence="1">
    <location>
        <begin position="159"/>
        <end position="254"/>
    </location>
</feature>
<feature type="region of interest" description="Disordered" evidence="1">
    <location>
        <begin position="448"/>
        <end position="667"/>
    </location>
</feature>
<dbReference type="EMBL" id="JARGDH010000003">
    <property type="protein sequence ID" value="KAL0272158.1"/>
    <property type="molecule type" value="Genomic_DNA"/>
</dbReference>
<sequence>MKAVKSGQSDVRQALELSNRRELVASSPKIIHQSSRTKKIVDTDDRQESSEVQPDGKVITETRRTTEHEEVCDANVPDDDEVDGRSLDESNNKESFQRFRKTKEADVTEYVADGVKIGQKIHHQAETSEGERYGEPIDFNQMDSLSTRLRRMRLRSQNHKLALEGGSSERKDVLTKKPLNFDQEEETRKVETSKWLEHHFGSESTKSSKGSQDDLADMPSNHNSFINVTMTSRPIRGRSPKTISFSDEDAPPKTYYAKAESPREIFISSPECESPPDGGYFRGIGHWDSRKSQETKTVRTETRKPLSPEGYRAPPESPPLVITSHRINPVPLKTSFGVPPARKEEESSPVQERRTFQTNGTRIPRNSTPVRHDVNFREPSPSPVQRNLVSSPEEDMPSPPVRRKQNRINYEIQSWDKRQKTEERPSYSTRTPSPIEDEIIVREEVKTVDLPSNKKLYQRTRFAADIPPPQQGRVQQPQQPAKQKSKIGESFRKFVGKLRSTSTERKLKKRNGKNGSRSPSPKNTYQNYSVVDNNIPSAVNRVGREHMGEPVAPPRGRPGKSENGSLVDSGTQTKVPGGMERKLTQRYYLGEDPFSGSIYGREREYDGVVPMKTRSRSREQHRPGSYRNREDEIQPSTLGRLSKSTSRLISSEMRSPTYDYDREVQTLPRKLRNDPDFKRPVEAQRSLGETRTLSPNHWEYGQKAKPHSGSMINVSFVNHVAPKYGNGVALNGPAKPARTYRSNLSRSKSFNVQIGDADYRANPYKSNPQLHRLEESPEPLKSPGIISSLNRSSRDVSEGFSYPKEEKRRVFMKGLMERAPELFKTLHGDEEEEEPKTVYGNKPFKARRAEYGDPFRKTALVNGIDRSSPKSSIVSTPSYTQDGNTTRSVVRRGSSGNDDYSETVRITSKSDDPLHPSETNTVQTFTKKTIPSKNGFSTETIESSETKTVVKSRYLGNDGENGAKYYRNGPGGVTIEVRNHRK</sequence>
<feature type="compositionally biased region" description="Low complexity" evidence="1">
    <location>
        <begin position="869"/>
        <end position="878"/>
    </location>
</feature>
<comment type="caution">
    <text evidence="2">The sequence shown here is derived from an EMBL/GenBank/DDBJ whole genome shotgun (WGS) entry which is preliminary data.</text>
</comment>
<name>A0AAW2HRF8_9NEOP</name>
<protein>
    <submittedName>
        <fullName evidence="2">Uncharacterized protein</fullName>
    </submittedName>
</protein>
<feature type="compositionally biased region" description="Low complexity" evidence="1">
    <location>
        <begin position="471"/>
        <end position="482"/>
    </location>
</feature>
<feature type="compositionally biased region" description="Basic and acidic residues" evidence="1">
    <location>
        <begin position="58"/>
        <end position="71"/>
    </location>
</feature>
<reference evidence="2" key="1">
    <citation type="journal article" date="2024" name="Gigascience">
        <title>Chromosome-level genome of the poultry shaft louse Menopon gallinae provides insight into the host-switching and adaptive evolution of parasitic lice.</title>
        <authorList>
            <person name="Xu Y."/>
            <person name="Ma L."/>
            <person name="Liu S."/>
            <person name="Liang Y."/>
            <person name="Liu Q."/>
            <person name="He Z."/>
            <person name="Tian L."/>
            <person name="Duan Y."/>
            <person name="Cai W."/>
            <person name="Li H."/>
            <person name="Song F."/>
        </authorList>
    </citation>
    <scope>NUCLEOTIDE SEQUENCE</scope>
    <source>
        <strain evidence="2">Cailab_2023a</strain>
    </source>
</reference>
<feature type="region of interest" description="Disordered" evidence="1">
    <location>
        <begin position="865"/>
        <end position="901"/>
    </location>
</feature>
<feature type="compositionally biased region" description="Polar residues" evidence="1">
    <location>
        <begin position="220"/>
        <end position="232"/>
    </location>
</feature>
<feature type="compositionally biased region" description="Basic and acidic residues" evidence="1">
    <location>
        <begin position="616"/>
        <end position="632"/>
    </location>
</feature>
<accession>A0AAW2HRF8</accession>
<feature type="compositionally biased region" description="Acidic residues" evidence="1">
    <location>
        <begin position="72"/>
        <end position="82"/>
    </location>
</feature>
<feature type="region of interest" description="Disordered" evidence="1">
    <location>
        <begin position="759"/>
        <end position="800"/>
    </location>
</feature>
<feature type="compositionally biased region" description="Basic and acidic residues" evidence="1">
    <location>
        <begin position="341"/>
        <end position="355"/>
    </location>
</feature>
<feature type="region of interest" description="Disordered" evidence="1">
    <location>
        <begin position="266"/>
        <end position="435"/>
    </location>
</feature>
<proteinExistence type="predicted"/>
<evidence type="ECO:0000313" key="2">
    <source>
        <dbReference type="EMBL" id="KAL0272158.1"/>
    </source>
</evidence>
<feature type="compositionally biased region" description="Basic and acidic residues" evidence="1">
    <location>
        <begin position="83"/>
        <end position="100"/>
    </location>
</feature>
<dbReference type="AlphaFoldDB" id="A0AAW2HRF8"/>
<feature type="compositionally biased region" description="Polar residues" evidence="1">
    <location>
        <begin position="356"/>
        <end position="369"/>
    </location>
</feature>
<feature type="compositionally biased region" description="Polar residues" evidence="1">
    <location>
        <begin position="1"/>
        <end position="11"/>
    </location>
</feature>
<gene>
    <name evidence="2" type="ORF">PYX00_005237</name>
</gene>
<feature type="compositionally biased region" description="Polar residues" evidence="1">
    <location>
        <begin position="513"/>
        <end position="537"/>
    </location>
</feature>